<evidence type="ECO:0000259" key="6">
    <source>
        <dbReference type="PROSITE" id="PS50109"/>
    </source>
</evidence>
<reference evidence="8 9" key="1">
    <citation type="journal article" date="2014" name="PLoS Genet.">
        <title>Phylogenetically driven sequencing of extremely halophilic archaea reveals strategies for static and dynamic osmo-response.</title>
        <authorList>
            <person name="Becker E.A."/>
            <person name="Seitzer P.M."/>
            <person name="Tritt A."/>
            <person name="Larsen D."/>
            <person name="Krusor M."/>
            <person name="Yao A.I."/>
            <person name="Wu D."/>
            <person name="Madern D."/>
            <person name="Eisen J.A."/>
            <person name="Darling A.E."/>
            <person name="Facciotti M.T."/>
        </authorList>
    </citation>
    <scope>NUCLEOTIDE SEQUENCE [LARGE SCALE GENOMIC DNA]</scope>
    <source>
        <strain evidence="8 9">JCM 10478</strain>
    </source>
</reference>
<dbReference type="PROSITE" id="PS50109">
    <property type="entry name" value="HIS_KIN"/>
    <property type="match status" value="1"/>
</dbReference>
<evidence type="ECO:0000256" key="5">
    <source>
        <dbReference type="SAM" id="Phobius"/>
    </source>
</evidence>
<comment type="caution">
    <text evidence="8">The sequence shown here is derived from an EMBL/GenBank/DDBJ whole genome shotgun (WGS) entry which is preliminary data.</text>
</comment>
<dbReference type="SUPFAM" id="SSF55785">
    <property type="entry name" value="PYP-like sensor domain (PAS domain)"/>
    <property type="match status" value="1"/>
</dbReference>
<feature type="domain" description="PAS" evidence="7">
    <location>
        <begin position="229"/>
        <end position="283"/>
    </location>
</feature>
<dbReference type="SMART" id="SM00387">
    <property type="entry name" value="HATPase_c"/>
    <property type="match status" value="1"/>
</dbReference>
<dbReference type="GO" id="GO:0000155">
    <property type="term" value="F:phosphorelay sensor kinase activity"/>
    <property type="evidence" value="ECO:0007669"/>
    <property type="project" value="TreeGrafter"/>
</dbReference>
<dbReference type="Pfam" id="PF02518">
    <property type="entry name" value="HATPase_c"/>
    <property type="match status" value="1"/>
</dbReference>
<dbReference type="Pfam" id="PF16927">
    <property type="entry name" value="HisKA_7TM"/>
    <property type="match status" value="1"/>
</dbReference>
<dbReference type="PATRIC" id="fig|1227496.3.peg.2753"/>
<evidence type="ECO:0000256" key="3">
    <source>
        <dbReference type="ARBA" id="ARBA00022679"/>
    </source>
</evidence>
<keyword evidence="5" id="KW-0812">Transmembrane</keyword>
<feature type="transmembrane region" description="Helical" evidence="5">
    <location>
        <begin position="172"/>
        <end position="197"/>
    </location>
</feature>
<feature type="transmembrane region" description="Helical" evidence="5">
    <location>
        <begin position="137"/>
        <end position="160"/>
    </location>
</feature>
<evidence type="ECO:0000259" key="7">
    <source>
        <dbReference type="PROSITE" id="PS50112"/>
    </source>
</evidence>
<dbReference type="AlphaFoldDB" id="L9XWN1"/>
<sequence>MSGLLLATIAIGTAAAIVAWRERPEPGAVPLVALLVGQCWWSIFLVFDLEATSLAAKVLWANVRWIGVVVIPVAWVLFSLEYTGRDRYVQPQYVVLLSLVPLVTVALALVDSPLLYADSRLVYEHGVPLLSRTPGPWFWVITVYTYLLGVLGTIPLLELIRTNSLPFRGQSAALLVGIFAPWVSNALFLAGLIPVSGLDPTPIAFSISGLACLGALTRFQLFGTSPSPNPRARRLLFERMPDGAVVTDGHGNVVDINGTAADILGTSAEDALGNPLRAVVPDDSLALTEDSVPAQRPFRSAHSERLYDVTVTPITDVRDRTIGHVVTFHDISEHVRQQQRHEVLNRVFRHNIRTETNVISSYAELLAGEESRDAADEITGSAARIEDLANQAREIIEIFEQGRQSIEPVSLESLLDDGIESVRKEYPAARIDCEPVPEEIAVAGVLDPVFENLVENGIEHNPDPNPLVHVEIETDGDWVRVRVVDHGPGIDADERLTLERGTETPLEHGSGLGLWLVKWGTEIAGGTVTFESNEPTGSIVTVEVPVLSRSDSPRDESAAPST</sequence>
<dbReference type="STRING" id="1227496.C489_13713"/>
<dbReference type="InterPro" id="IPR035965">
    <property type="entry name" value="PAS-like_dom_sf"/>
</dbReference>
<organism evidence="8 9">
    <name type="scientific">Natrinema versiforme JCM 10478</name>
    <dbReference type="NCBI Taxonomy" id="1227496"/>
    <lineage>
        <taxon>Archaea</taxon>
        <taxon>Methanobacteriati</taxon>
        <taxon>Methanobacteriota</taxon>
        <taxon>Stenosarchaea group</taxon>
        <taxon>Halobacteria</taxon>
        <taxon>Halobacteriales</taxon>
        <taxon>Natrialbaceae</taxon>
        <taxon>Natrinema</taxon>
    </lineage>
</organism>
<accession>L9XWN1</accession>
<feature type="transmembrane region" description="Helical" evidence="5">
    <location>
        <begin position="63"/>
        <end position="82"/>
    </location>
</feature>
<dbReference type="GO" id="GO:0006355">
    <property type="term" value="P:regulation of DNA-templated transcription"/>
    <property type="evidence" value="ECO:0007669"/>
    <property type="project" value="InterPro"/>
</dbReference>
<dbReference type="EMBL" id="AOID01000041">
    <property type="protein sequence ID" value="ELY65922.1"/>
    <property type="molecule type" value="Genomic_DNA"/>
</dbReference>
<evidence type="ECO:0000313" key="8">
    <source>
        <dbReference type="EMBL" id="ELY65922.1"/>
    </source>
</evidence>
<dbReference type="InterPro" id="IPR004358">
    <property type="entry name" value="Sig_transdc_His_kin-like_C"/>
</dbReference>
<dbReference type="InterPro" id="IPR000014">
    <property type="entry name" value="PAS"/>
</dbReference>
<keyword evidence="3" id="KW-0808">Transferase</keyword>
<evidence type="ECO:0000256" key="2">
    <source>
        <dbReference type="ARBA" id="ARBA00012438"/>
    </source>
</evidence>
<dbReference type="GO" id="GO:0005886">
    <property type="term" value="C:plasma membrane"/>
    <property type="evidence" value="ECO:0007669"/>
    <property type="project" value="TreeGrafter"/>
</dbReference>
<evidence type="ECO:0000256" key="4">
    <source>
        <dbReference type="ARBA" id="ARBA00022777"/>
    </source>
</evidence>
<evidence type="ECO:0000256" key="1">
    <source>
        <dbReference type="ARBA" id="ARBA00000085"/>
    </source>
</evidence>
<dbReference type="PRINTS" id="PR00344">
    <property type="entry name" value="BCTRLSENSOR"/>
</dbReference>
<dbReference type="Gene3D" id="3.30.565.10">
    <property type="entry name" value="Histidine kinase-like ATPase, C-terminal domain"/>
    <property type="match status" value="1"/>
</dbReference>
<keyword evidence="4 8" id="KW-0418">Kinase</keyword>
<dbReference type="CDD" id="cd00130">
    <property type="entry name" value="PAS"/>
    <property type="match status" value="1"/>
</dbReference>
<feature type="domain" description="Histidine kinase" evidence="6">
    <location>
        <begin position="347"/>
        <end position="548"/>
    </location>
</feature>
<evidence type="ECO:0000313" key="9">
    <source>
        <dbReference type="Proteomes" id="UP000011632"/>
    </source>
</evidence>
<dbReference type="PANTHER" id="PTHR43047:SF72">
    <property type="entry name" value="OSMOSENSING HISTIDINE PROTEIN KINASE SLN1"/>
    <property type="match status" value="1"/>
</dbReference>
<proteinExistence type="predicted"/>
<dbReference type="SUPFAM" id="SSF55874">
    <property type="entry name" value="ATPase domain of HSP90 chaperone/DNA topoisomerase II/histidine kinase"/>
    <property type="match status" value="1"/>
</dbReference>
<dbReference type="Pfam" id="PF00989">
    <property type="entry name" value="PAS"/>
    <property type="match status" value="1"/>
</dbReference>
<dbReference type="NCBIfam" id="TIGR00229">
    <property type="entry name" value="sensory_box"/>
    <property type="match status" value="1"/>
</dbReference>
<keyword evidence="5" id="KW-0472">Membrane</keyword>
<dbReference type="PROSITE" id="PS50112">
    <property type="entry name" value="PAS"/>
    <property type="match status" value="1"/>
</dbReference>
<gene>
    <name evidence="8" type="ORF">C489_13713</name>
</gene>
<dbReference type="EC" id="2.7.13.3" evidence="2"/>
<dbReference type="InterPro" id="IPR031621">
    <property type="entry name" value="HisKA_7TM"/>
</dbReference>
<name>L9XWN1_9EURY</name>
<dbReference type="Proteomes" id="UP000011632">
    <property type="component" value="Unassembled WGS sequence"/>
</dbReference>
<protein>
    <recommendedName>
        <fullName evidence="2">histidine kinase</fullName>
        <ecNumber evidence="2">2.7.13.3</ecNumber>
    </recommendedName>
</protein>
<dbReference type="InterPro" id="IPR013767">
    <property type="entry name" value="PAS_fold"/>
</dbReference>
<dbReference type="Gene3D" id="3.30.450.20">
    <property type="entry name" value="PAS domain"/>
    <property type="match status" value="1"/>
</dbReference>
<dbReference type="InterPro" id="IPR036890">
    <property type="entry name" value="HATPase_C_sf"/>
</dbReference>
<keyword evidence="5" id="KW-1133">Transmembrane helix</keyword>
<feature type="transmembrane region" description="Helical" evidence="5">
    <location>
        <begin position="94"/>
        <end position="117"/>
    </location>
</feature>
<dbReference type="InterPro" id="IPR005467">
    <property type="entry name" value="His_kinase_dom"/>
</dbReference>
<dbReference type="GO" id="GO:0009927">
    <property type="term" value="F:histidine phosphotransfer kinase activity"/>
    <property type="evidence" value="ECO:0007669"/>
    <property type="project" value="TreeGrafter"/>
</dbReference>
<keyword evidence="9" id="KW-1185">Reference proteome</keyword>
<dbReference type="InterPro" id="IPR003594">
    <property type="entry name" value="HATPase_dom"/>
</dbReference>
<dbReference type="PANTHER" id="PTHR43047">
    <property type="entry name" value="TWO-COMPONENT HISTIDINE PROTEIN KINASE"/>
    <property type="match status" value="1"/>
</dbReference>
<comment type="catalytic activity">
    <reaction evidence="1">
        <text>ATP + protein L-histidine = ADP + protein N-phospho-L-histidine.</text>
        <dbReference type="EC" id="2.7.13.3"/>
    </reaction>
</comment>
<dbReference type="SMART" id="SM00091">
    <property type="entry name" value="PAS"/>
    <property type="match status" value="1"/>
</dbReference>